<accession>A0A482XF34</accession>
<dbReference type="Proteomes" id="UP000291343">
    <property type="component" value="Unassembled WGS sequence"/>
</dbReference>
<dbReference type="AlphaFoldDB" id="A0A482XF34"/>
<reference evidence="2 3" key="1">
    <citation type="journal article" date="2017" name="Gigascience">
        <title>Genome sequence of the small brown planthopper, Laodelphax striatellus.</title>
        <authorList>
            <person name="Zhu J."/>
            <person name="Jiang F."/>
            <person name="Wang X."/>
            <person name="Yang P."/>
            <person name="Bao Y."/>
            <person name="Zhao W."/>
            <person name="Wang W."/>
            <person name="Lu H."/>
            <person name="Wang Q."/>
            <person name="Cui N."/>
            <person name="Li J."/>
            <person name="Chen X."/>
            <person name="Luo L."/>
            <person name="Yu J."/>
            <person name="Kang L."/>
            <person name="Cui F."/>
        </authorList>
    </citation>
    <scope>NUCLEOTIDE SEQUENCE [LARGE SCALE GENOMIC DNA]</scope>
    <source>
        <strain evidence="2">Lst14</strain>
    </source>
</reference>
<dbReference type="EMBL" id="QKKF02010872">
    <property type="protein sequence ID" value="RZF44383.1"/>
    <property type="molecule type" value="Genomic_DNA"/>
</dbReference>
<sequence length="175" mass="18659">MVLIDGWLQRRCCLAPHCHANAATPKPTPISASKPPASCHGLTTIIPVVMQTALVTIPVNADADDPIPQSGAHPPPRSSPSLGVSLSDSSSHIIHWSGHGLAFPLCVFLGSIESWTDRLCGNVVREISLPHSESRSGFGTLRTLFNSDSDRVLLLLSTDVYDLLPPTLVRGVEAE</sequence>
<evidence type="ECO:0000313" key="2">
    <source>
        <dbReference type="EMBL" id="RZF44383.1"/>
    </source>
</evidence>
<feature type="region of interest" description="Disordered" evidence="1">
    <location>
        <begin position="64"/>
        <end position="84"/>
    </location>
</feature>
<proteinExistence type="predicted"/>
<evidence type="ECO:0000256" key="1">
    <source>
        <dbReference type="SAM" id="MobiDB-lite"/>
    </source>
</evidence>
<dbReference type="InParanoid" id="A0A482XF34"/>
<evidence type="ECO:0000313" key="3">
    <source>
        <dbReference type="Proteomes" id="UP000291343"/>
    </source>
</evidence>
<protein>
    <submittedName>
        <fullName evidence="2">Uncharacterized protein</fullName>
    </submittedName>
</protein>
<keyword evidence="3" id="KW-1185">Reference proteome</keyword>
<gene>
    <name evidence="2" type="ORF">LSTR_LSTR007958</name>
</gene>
<name>A0A482XF34_LAOST</name>
<comment type="caution">
    <text evidence="2">The sequence shown here is derived from an EMBL/GenBank/DDBJ whole genome shotgun (WGS) entry which is preliminary data.</text>
</comment>
<organism evidence="2 3">
    <name type="scientific">Laodelphax striatellus</name>
    <name type="common">Small brown planthopper</name>
    <name type="synonym">Delphax striatella</name>
    <dbReference type="NCBI Taxonomy" id="195883"/>
    <lineage>
        <taxon>Eukaryota</taxon>
        <taxon>Metazoa</taxon>
        <taxon>Ecdysozoa</taxon>
        <taxon>Arthropoda</taxon>
        <taxon>Hexapoda</taxon>
        <taxon>Insecta</taxon>
        <taxon>Pterygota</taxon>
        <taxon>Neoptera</taxon>
        <taxon>Paraneoptera</taxon>
        <taxon>Hemiptera</taxon>
        <taxon>Auchenorrhyncha</taxon>
        <taxon>Fulgoroidea</taxon>
        <taxon>Delphacidae</taxon>
        <taxon>Criomorphinae</taxon>
        <taxon>Laodelphax</taxon>
    </lineage>
</organism>